<keyword evidence="2" id="KW-1185">Reference proteome</keyword>
<protein>
    <submittedName>
        <fullName evidence="1">Uncharacterized protein</fullName>
    </submittedName>
</protein>
<evidence type="ECO:0000313" key="2">
    <source>
        <dbReference type="Proteomes" id="UP000032668"/>
    </source>
</evidence>
<dbReference type="Proteomes" id="UP000032668">
    <property type="component" value="Unassembled WGS sequence"/>
</dbReference>
<accession>A0A0D6PBK0</accession>
<dbReference type="AlphaFoldDB" id="A0A0D6PBK0"/>
<proteinExistence type="predicted"/>
<sequence length="91" mass="9705">MLPSELAIIDRGEDAVLQTAARCALVTFGISARHMSTPWQVDDIILLMAQTILRESPAFGVSFIIVVNPKGINNFGIDGASGYGRVTAISD</sequence>
<organism evidence="1 2">
    <name type="scientific">Acidocella aminolytica 101 = DSM 11237</name>
    <dbReference type="NCBI Taxonomy" id="1120923"/>
    <lineage>
        <taxon>Bacteria</taxon>
        <taxon>Pseudomonadati</taxon>
        <taxon>Pseudomonadota</taxon>
        <taxon>Alphaproteobacteria</taxon>
        <taxon>Acetobacterales</taxon>
        <taxon>Acidocellaceae</taxon>
        <taxon>Acidocella</taxon>
    </lineage>
</organism>
<gene>
    <name evidence="1" type="ORF">Aam_016_022</name>
</gene>
<reference evidence="1 2" key="1">
    <citation type="submission" date="2012-11" db="EMBL/GenBank/DDBJ databases">
        <title>Whole genome sequence of Acidocella aminolytica 101 = DSM 11237.</title>
        <authorList>
            <person name="Azuma Y."/>
            <person name="Higashiura N."/>
            <person name="Hirakawa H."/>
            <person name="Matsushita K."/>
        </authorList>
    </citation>
    <scope>NUCLEOTIDE SEQUENCE [LARGE SCALE GENOMIC DNA]</scope>
    <source>
        <strain evidence="2">101 / DSM 11237</strain>
    </source>
</reference>
<comment type="caution">
    <text evidence="1">The sequence shown here is derived from an EMBL/GenBank/DDBJ whole genome shotgun (WGS) entry which is preliminary data.</text>
</comment>
<dbReference type="EMBL" id="BANC01000016">
    <property type="protein sequence ID" value="GAN79052.1"/>
    <property type="molecule type" value="Genomic_DNA"/>
</dbReference>
<evidence type="ECO:0000313" key="1">
    <source>
        <dbReference type="EMBL" id="GAN79052.1"/>
    </source>
</evidence>
<name>A0A0D6PBK0_9PROT</name>